<gene>
    <name evidence="2" type="ORF">SAMN02745152_00317</name>
</gene>
<feature type="transmembrane region" description="Helical" evidence="1">
    <location>
        <begin position="449"/>
        <end position="470"/>
    </location>
</feature>
<feature type="transmembrane region" description="Helical" evidence="1">
    <location>
        <begin position="214"/>
        <end position="247"/>
    </location>
</feature>
<dbReference type="RefSeq" id="WP_078930070.1">
    <property type="nucleotide sequence ID" value="NZ_FUXC01000001.1"/>
</dbReference>
<feature type="transmembrane region" description="Helical" evidence="1">
    <location>
        <begin position="138"/>
        <end position="157"/>
    </location>
</feature>
<keyword evidence="3" id="KW-1185">Reference proteome</keyword>
<evidence type="ECO:0000256" key="1">
    <source>
        <dbReference type="SAM" id="Phobius"/>
    </source>
</evidence>
<dbReference type="Proteomes" id="UP000190395">
    <property type="component" value="Unassembled WGS sequence"/>
</dbReference>
<reference evidence="2 3" key="1">
    <citation type="submission" date="2017-02" db="EMBL/GenBank/DDBJ databases">
        <authorList>
            <person name="Peterson S.W."/>
        </authorList>
    </citation>
    <scope>NUCLEOTIDE SEQUENCE [LARGE SCALE GENOMIC DNA]</scope>
    <source>
        <strain evidence="2 3">ATCC BAA-909</strain>
    </source>
</reference>
<sequence>MKISTKLLASSALFALTFFFIICFRTVPESQLWKGWRLLYVKSEKLSEQNICSILEKNGCKNVVSRVNQKSPVYSEFAPIQVQPKNSYIYRKNGFFRDSSSTYLVFYVPEKSASALENAVSEINGYSETFASCDGGTVFPWICPFLAFIFFAVLFYFSKQKFKFLTVSLLLLVLSVTRPLYTVCGAIFLSLFANFLLVKIYGRDGFFKDSKNAVFIVPLIVFSFIALAFSSVFSSFLFAVSFAGGWLGLKVFEEFYSFFCKKNGNLQFDFVYIKKSSDVKTVTQSNSFLLGIVFVFIAFLFAFSSIFSGISQVSSSEQRPFLPAPLSSNSKISKEAETLPNLEDFVDWSWFTLSFPFKKLTSSSGEIQNSFGESVVIPDFFMEKDSSSGKETIFSSQNKVLTYDSSFVHLIYDKIDKSDYPALEKVLLLQGKNTSYGYTKSAGTSSEKAVPLVLSFFAFIPLILFLYYFVGTKKNEANL</sequence>
<protein>
    <submittedName>
        <fullName evidence="2">Uncharacterized protein</fullName>
    </submittedName>
</protein>
<keyword evidence="1" id="KW-0472">Membrane</keyword>
<name>A0A1T4KUF1_9SPIR</name>
<dbReference type="OrthoDB" id="356715at2"/>
<organism evidence="2 3">
    <name type="scientific">Treponema berlinense</name>
    <dbReference type="NCBI Taxonomy" id="225004"/>
    <lineage>
        <taxon>Bacteria</taxon>
        <taxon>Pseudomonadati</taxon>
        <taxon>Spirochaetota</taxon>
        <taxon>Spirochaetia</taxon>
        <taxon>Spirochaetales</taxon>
        <taxon>Treponemataceae</taxon>
        <taxon>Treponema</taxon>
    </lineage>
</organism>
<keyword evidence="1" id="KW-1133">Transmembrane helix</keyword>
<feature type="transmembrane region" description="Helical" evidence="1">
    <location>
        <begin position="7"/>
        <end position="27"/>
    </location>
</feature>
<dbReference type="AlphaFoldDB" id="A0A1T4KUF1"/>
<dbReference type="STRING" id="225004.SAMN02745152_00317"/>
<dbReference type="EMBL" id="FUXC01000001">
    <property type="protein sequence ID" value="SJZ45978.1"/>
    <property type="molecule type" value="Genomic_DNA"/>
</dbReference>
<keyword evidence="1" id="KW-0812">Transmembrane</keyword>
<feature type="transmembrane region" description="Helical" evidence="1">
    <location>
        <begin position="186"/>
        <end position="202"/>
    </location>
</feature>
<accession>A0A1T4KUF1</accession>
<evidence type="ECO:0000313" key="3">
    <source>
        <dbReference type="Proteomes" id="UP000190395"/>
    </source>
</evidence>
<proteinExistence type="predicted"/>
<feature type="transmembrane region" description="Helical" evidence="1">
    <location>
        <begin position="288"/>
        <end position="310"/>
    </location>
</feature>
<evidence type="ECO:0000313" key="2">
    <source>
        <dbReference type="EMBL" id="SJZ45978.1"/>
    </source>
</evidence>
<dbReference type="GeneID" id="303366593"/>